<dbReference type="InterPro" id="IPR050570">
    <property type="entry name" value="Cell_wall_metabolism_enzyme"/>
</dbReference>
<evidence type="ECO:0000259" key="4">
    <source>
        <dbReference type="Pfam" id="PF01551"/>
    </source>
</evidence>
<dbReference type="InterPro" id="IPR016047">
    <property type="entry name" value="M23ase_b-sheet_dom"/>
</dbReference>
<protein>
    <recommendedName>
        <fullName evidence="4">M23ase beta-sheet core domain-containing protein</fullName>
    </recommendedName>
</protein>
<evidence type="ECO:0000313" key="6">
    <source>
        <dbReference type="Proteomes" id="UP001410795"/>
    </source>
</evidence>
<dbReference type="EMBL" id="BAAAYV010000006">
    <property type="protein sequence ID" value="GAA3658011.1"/>
    <property type="molecule type" value="Genomic_DNA"/>
</dbReference>
<dbReference type="Proteomes" id="UP001410795">
    <property type="component" value="Unassembled WGS sequence"/>
</dbReference>
<dbReference type="Gene3D" id="2.70.70.10">
    <property type="entry name" value="Glucose Permease (Domain IIA)"/>
    <property type="match status" value="1"/>
</dbReference>
<organism evidence="5 6">
    <name type="scientific">Microbacterium marinilacus</name>
    <dbReference type="NCBI Taxonomy" id="415209"/>
    <lineage>
        <taxon>Bacteria</taxon>
        <taxon>Bacillati</taxon>
        <taxon>Actinomycetota</taxon>
        <taxon>Actinomycetes</taxon>
        <taxon>Micrococcales</taxon>
        <taxon>Microbacteriaceae</taxon>
        <taxon>Microbacterium</taxon>
    </lineage>
</organism>
<reference evidence="6" key="1">
    <citation type="journal article" date="2019" name="Int. J. Syst. Evol. Microbiol.">
        <title>The Global Catalogue of Microorganisms (GCM) 10K type strain sequencing project: providing services to taxonomists for standard genome sequencing and annotation.</title>
        <authorList>
            <consortium name="The Broad Institute Genomics Platform"/>
            <consortium name="The Broad Institute Genome Sequencing Center for Infectious Disease"/>
            <person name="Wu L."/>
            <person name="Ma J."/>
        </authorList>
    </citation>
    <scope>NUCLEOTIDE SEQUENCE [LARGE SCALE GENOMIC DNA]</scope>
    <source>
        <strain evidence="6">JCM 16546</strain>
    </source>
</reference>
<dbReference type="InterPro" id="IPR011055">
    <property type="entry name" value="Dup_hybrid_motif"/>
</dbReference>
<proteinExistence type="predicted"/>
<dbReference type="Pfam" id="PF01551">
    <property type="entry name" value="Peptidase_M23"/>
    <property type="match status" value="1"/>
</dbReference>
<dbReference type="PANTHER" id="PTHR21666:SF270">
    <property type="entry name" value="MUREIN HYDROLASE ACTIVATOR ENVC"/>
    <property type="match status" value="1"/>
</dbReference>
<keyword evidence="6" id="KW-1185">Reference proteome</keyword>
<sequence>MSEIDSSSVVPDTDKTTLVPARGETSAGSAAAVRKTIRRAEREARRVGRPRIRPIRAVGTVAAVGALIAGVAFPAYAAIQSEGEALSVHDVATADAQSLVVASEVETPALDGSAYAATTPEEIAQAKAEKAAAERAKQQAAAAAEAAANAAAATATASVAAAAAPPVASGSFGAPLPGGYTITRSVGSGHEGTDMVIGAGTPIYAVASGTVVTAGWSGAYGNLVTFTATVDGSAVEVRNAHMSSIAVSPGQTVNAGDIIGYVGSTGRSTANHLHIEVRINGGLVDPMGVLPI</sequence>
<keyword evidence="3" id="KW-0812">Transmembrane</keyword>
<accession>A0ABP7BE39</accession>
<keyword evidence="3" id="KW-0472">Membrane</keyword>
<feature type="domain" description="M23ase beta-sheet core" evidence="4">
    <location>
        <begin position="189"/>
        <end position="286"/>
    </location>
</feature>
<evidence type="ECO:0000256" key="2">
    <source>
        <dbReference type="SAM" id="MobiDB-lite"/>
    </source>
</evidence>
<comment type="caution">
    <text evidence="5">The sequence shown here is derived from an EMBL/GenBank/DDBJ whole genome shotgun (WGS) entry which is preliminary data.</text>
</comment>
<evidence type="ECO:0000256" key="3">
    <source>
        <dbReference type="SAM" id="Phobius"/>
    </source>
</evidence>
<gene>
    <name evidence="5" type="ORF">GCM10022202_18100</name>
</gene>
<dbReference type="RefSeq" id="WP_246603867.1">
    <property type="nucleotide sequence ID" value="NZ_BAAAYV010000006.1"/>
</dbReference>
<dbReference type="CDD" id="cd12797">
    <property type="entry name" value="M23_peptidase"/>
    <property type="match status" value="1"/>
</dbReference>
<feature type="compositionally biased region" description="Polar residues" evidence="2">
    <location>
        <begin position="1"/>
        <end position="10"/>
    </location>
</feature>
<name>A0ABP7BE39_9MICO</name>
<feature type="region of interest" description="Disordered" evidence="2">
    <location>
        <begin position="1"/>
        <end position="34"/>
    </location>
</feature>
<keyword evidence="3" id="KW-1133">Transmembrane helix</keyword>
<dbReference type="SUPFAM" id="SSF51261">
    <property type="entry name" value="Duplicated hybrid motif"/>
    <property type="match status" value="1"/>
</dbReference>
<evidence type="ECO:0000256" key="1">
    <source>
        <dbReference type="SAM" id="Coils"/>
    </source>
</evidence>
<keyword evidence="1" id="KW-0175">Coiled coil</keyword>
<evidence type="ECO:0000313" key="5">
    <source>
        <dbReference type="EMBL" id="GAA3658011.1"/>
    </source>
</evidence>
<feature type="coiled-coil region" evidence="1">
    <location>
        <begin position="123"/>
        <end position="153"/>
    </location>
</feature>
<feature type="transmembrane region" description="Helical" evidence="3">
    <location>
        <begin position="55"/>
        <end position="79"/>
    </location>
</feature>
<dbReference type="PANTHER" id="PTHR21666">
    <property type="entry name" value="PEPTIDASE-RELATED"/>
    <property type="match status" value="1"/>
</dbReference>